<dbReference type="FunFam" id="3.30.160.60:FF:000055">
    <property type="entry name" value="B-cell lymphoma/leukemia 11A isoform X1"/>
    <property type="match status" value="1"/>
</dbReference>
<dbReference type="EMBL" id="BDGG01000001">
    <property type="protein sequence ID" value="GAU88564.1"/>
    <property type="molecule type" value="Genomic_DNA"/>
</dbReference>
<proteinExistence type="predicted"/>
<dbReference type="PANTHER" id="PTHR45993">
    <property type="entry name" value="B-CELL LYMPHOMA/LEUKEMIA 11"/>
    <property type="match status" value="1"/>
</dbReference>
<feature type="domain" description="C2H2-type" evidence="11">
    <location>
        <begin position="59"/>
        <end position="86"/>
    </location>
</feature>
<gene>
    <name evidence="12" type="primary">RvY_01245-1</name>
    <name evidence="12" type="synonym">RvY_01245.1</name>
    <name evidence="12" type="ORF">RvY_01245</name>
</gene>
<keyword evidence="7" id="KW-0804">Transcription</keyword>
<organism evidence="12 13">
    <name type="scientific">Ramazzottius varieornatus</name>
    <name type="common">Water bear</name>
    <name type="synonym">Tardigrade</name>
    <dbReference type="NCBI Taxonomy" id="947166"/>
    <lineage>
        <taxon>Eukaryota</taxon>
        <taxon>Metazoa</taxon>
        <taxon>Ecdysozoa</taxon>
        <taxon>Tardigrada</taxon>
        <taxon>Eutardigrada</taxon>
        <taxon>Parachela</taxon>
        <taxon>Hypsibioidea</taxon>
        <taxon>Ramazzottiidae</taxon>
        <taxon>Ramazzottius</taxon>
    </lineage>
</organism>
<keyword evidence="13" id="KW-1185">Reference proteome</keyword>
<feature type="domain" description="C2H2-type" evidence="11">
    <location>
        <begin position="288"/>
        <end position="321"/>
    </location>
</feature>
<dbReference type="PROSITE" id="PS50157">
    <property type="entry name" value="ZINC_FINGER_C2H2_2"/>
    <property type="match status" value="4"/>
</dbReference>
<evidence type="ECO:0000256" key="10">
    <source>
        <dbReference type="SAM" id="MobiDB-lite"/>
    </source>
</evidence>
<keyword evidence="2" id="KW-0479">Metal-binding</keyword>
<comment type="subcellular location">
    <subcellularLocation>
        <location evidence="1">Nucleus</location>
    </subcellularLocation>
</comment>
<evidence type="ECO:0000256" key="7">
    <source>
        <dbReference type="ARBA" id="ARBA00023163"/>
    </source>
</evidence>
<dbReference type="GO" id="GO:0006357">
    <property type="term" value="P:regulation of transcription by RNA polymerase II"/>
    <property type="evidence" value="ECO:0007669"/>
    <property type="project" value="TreeGrafter"/>
</dbReference>
<evidence type="ECO:0000256" key="5">
    <source>
        <dbReference type="ARBA" id="ARBA00022833"/>
    </source>
</evidence>
<dbReference type="Gene3D" id="3.30.160.60">
    <property type="entry name" value="Classic Zinc Finger"/>
    <property type="match status" value="4"/>
</dbReference>
<keyword evidence="5" id="KW-0862">Zinc</keyword>
<evidence type="ECO:0000256" key="1">
    <source>
        <dbReference type="ARBA" id="ARBA00004123"/>
    </source>
</evidence>
<dbReference type="GO" id="GO:0000978">
    <property type="term" value="F:RNA polymerase II cis-regulatory region sequence-specific DNA binding"/>
    <property type="evidence" value="ECO:0007669"/>
    <property type="project" value="TreeGrafter"/>
</dbReference>
<dbReference type="Pfam" id="PF00096">
    <property type="entry name" value="zf-C2H2"/>
    <property type="match status" value="4"/>
</dbReference>
<dbReference type="PANTHER" id="PTHR45993:SF6">
    <property type="entry name" value="C2H2-TYPE DOMAIN-CONTAINING PROTEIN"/>
    <property type="match status" value="1"/>
</dbReference>
<feature type="domain" description="C2H2-type" evidence="11">
    <location>
        <begin position="230"/>
        <end position="257"/>
    </location>
</feature>
<dbReference type="STRING" id="947166.A0A1D1UFL4"/>
<dbReference type="Proteomes" id="UP000186922">
    <property type="component" value="Unassembled WGS sequence"/>
</dbReference>
<dbReference type="SMART" id="SM00355">
    <property type="entry name" value="ZnF_C2H2"/>
    <property type="match status" value="4"/>
</dbReference>
<evidence type="ECO:0000313" key="13">
    <source>
        <dbReference type="Proteomes" id="UP000186922"/>
    </source>
</evidence>
<dbReference type="GO" id="GO:0008270">
    <property type="term" value="F:zinc ion binding"/>
    <property type="evidence" value="ECO:0007669"/>
    <property type="project" value="UniProtKB-KW"/>
</dbReference>
<keyword evidence="3" id="KW-0677">Repeat</keyword>
<comment type="caution">
    <text evidence="12">The sequence shown here is derived from an EMBL/GenBank/DDBJ whole genome shotgun (WGS) entry which is preliminary data.</text>
</comment>
<keyword evidence="4 9" id="KW-0863">Zinc-finger</keyword>
<evidence type="ECO:0000313" key="12">
    <source>
        <dbReference type="EMBL" id="GAU88564.1"/>
    </source>
</evidence>
<feature type="region of interest" description="Disordered" evidence="10">
    <location>
        <begin position="175"/>
        <end position="224"/>
    </location>
</feature>
<accession>A0A1D1UFL4</accession>
<evidence type="ECO:0000256" key="4">
    <source>
        <dbReference type="ARBA" id="ARBA00022771"/>
    </source>
</evidence>
<dbReference type="InterPro" id="IPR013087">
    <property type="entry name" value="Znf_C2H2_type"/>
</dbReference>
<dbReference type="PROSITE" id="PS00028">
    <property type="entry name" value="ZINC_FINGER_C2H2_1"/>
    <property type="match status" value="3"/>
</dbReference>
<feature type="domain" description="C2H2-type" evidence="11">
    <location>
        <begin position="258"/>
        <end position="280"/>
    </location>
</feature>
<evidence type="ECO:0000256" key="9">
    <source>
        <dbReference type="PROSITE-ProRule" id="PRU00042"/>
    </source>
</evidence>
<evidence type="ECO:0000256" key="2">
    <source>
        <dbReference type="ARBA" id="ARBA00022723"/>
    </source>
</evidence>
<dbReference type="InterPro" id="IPR051497">
    <property type="entry name" value="Dev/Hematopoietic_TF"/>
</dbReference>
<protein>
    <recommendedName>
        <fullName evidence="11">C2H2-type domain-containing protein</fullName>
    </recommendedName>
</protein>
<evidence type="ECO:0000259" key="11">
    <source>
        <dbReference type="PROSITE" id="PS50157"/>
    </source>
</evidence>
<reference evidence="12 13" key="1">
    <citation type="journal article" date="2016" name="Nat. Commun.">
        <title>Extremotolerant tardigrade genome and improved radiotolerance of human cultured cells by tardigrade-unique protein.</title>
        <authorList>
            <person name="Hashimoto T."/>
            <person name="Horikawa D.D."/>
            <person name="Saito Y."/>
            <person name="Kuwahara H."/>
            <person name="Kozuka-Hata H."/>
            <person name="Shin-I T."/>
            <person name="Minakuchi Y."/>
            <person name="Ohishi K."/>
            <person name="Motoyama A."/>
            <person name="Aizu T."/>
            <person name="Enomoto A."/>
            <person name="Kondo K."/>
            <person name="Tanaka S."/>
            <person name="Hara Y."/>
            <person name="Koshikawa S."/>
            <person name="Sagara H."/>
            <person name="Miura T."/>
            <person name="Yokobori S."/>
            <person name="Miyagawa K."/>
            <person name="Suzuki Y."/>
            <person name="Kubo T."/>
            <person name="Oyama M."/>
            <person name="Kohara Y."/>
            <person name="Fujiyama A."/>
            <person name="Arakawa K."/>
            <person name="Katayama T."/>
            <person name="Toyoda A."/>
            <person name="Kunieda T."/>
        </authorList>
    </citation>
    <scope>NUCLEOTIDE SEQUENCE [LARGE SCALE GENOMIC DNA]</scope>
    <source>
        <strain evidence="12 13">YOKOZUNA-1</strain>
    </source>
</reference>
<dbReference type="FunFam" id="3.30.160.60:FF:000037">
    <property type="entry name" value="B-cell lymphoma/leukemia 11A isoform X1"/>
    <property type="match status" value="1"/>
</dbReference>
<name>A0A1D1UFL4_RAMVA</name>
<sequence>MNELHDHHLSLATDPRPAGPCIDSTRTQRYSRPFLHSVAVSLGYDEAEPAQEESPKELTQCPHCQKQFRFRGNLAVHIRSHTGQKPNDLFPASVPEATAEVEPVGEGKKRQERKVLVDSNLAARLYGSYSATSDRSGTFPGHLPSWFTVTGPREKRKRSRTADAENASGFCLIKEMEAESSDEEDAGQKNEGTRATSNDRNVLNDGLTEGTPGEGGKSCSGRKKIGARPDTCDICGKGFKNFSNMTVHRRSHTGEKPYRCNLCEYACSQSSKLTRHMKTHGKAGTDSYRCRYCNTPFTNPGTLIKHMRKCIMWGTTTGLAPASSTVDDVEAIVTSMVFKDLYPTIRPKLLPNDSADGTARTLPGSITLTLPAEVLNVGAASS</sequence>
<dbReference type="AlphaFoldDB" id="A0A1D1UFL4"/>
<dbReference type="GO" id="GO:0003700">
    <property type="term" value="F:DNA-binding transcription factor activity"/>
    <property type="evidence" value="ECO:0007669"/>
    <property type="project" value="TreeGrafter"/>
</dbReference>
<dbReference type="GO" id="GO:0005634">
    <property type="term" value="C:nucleus"/>
    <property type="evidence" value="ECO:0007669"/>
    <property type="project" value="UniProtKB-SubCell"/>
</dbReference>
<dbReference type="OrthoDB" id="10046198at2759"/>
<evidence type="ECO:0000256" key="6">
    <source>
        <dbReference type="ARBA" id="ARBA00023015"/>
    </source>
</evidence>
<dbReference type="InterPro" id="IPR036236">
    <property type="entry name" value="Znf_C2H2_sf"/>
</dbReference>
<dbReference type="SUPFAM" id="SSF57667">
    <property type="entry name" value="beta-beta-alpha zinc fingers"/>
    <property type="match status" value="3"/>
</dbReference>
<keyword evidence="6" id="KW-0805">Transcription regulation</keyword>
<evidence type="ECO:0000256" key="3">
    <source>
        <dbReference type="ARBA" id="ARBA00022737"/>
    </source>
</evidence>
<keyword evidence="8" id="KW-0539">Nucleus</keyword>
<feature type="region of interest" description="Disordered" evidence="10">
    <location>
        <begin position="1"/>
        <end position="20"/>
    </location>
</feature>
<evidence type="ECO:0000256" key="8">
    <source>
        <dbReference type="ARBA" id="ARBA00023242"/>
    </source>
</evidence>